<name>A0A9P9WK86_9PEZI</name>
<gene>
    <name evidence="2" type="ORF">JX265_007430</name>
</gene>
<protein>
    <submittedName>
        <fullName evidence="2">Uncharacterized protein</fullName>
    </submittedName>
</protein>
<feature type="chain" id="PRO_5040418552" evidence="1">
    <location>
        <begin position="19"/>
        <end position="158"/>
    </location>
</feature>
<evidence type="ECO:0000256" key="1">
    <source>
        <dbReference type="SAM" id="SignalP"/>
    </source>
</evidence>
<evidence type="ECO:0000313" key="3">
    <source>
        <dbReference type="Proteomes" id="UP000829685"/>
    </source>
</evidence>
<keyword evidence="1" id="KW-0732">Signal</keyword>
<dbReference type="EMBL" id="JAFIMR010000018">
    <property type="protein sequence ID" value="KAI1867628.1"/>
    <property type="molecule type" value="Genomic_DNA"/>
</dbReference>
<keyword evidence="3" id="KW-1185">Reference proteome</keyword>
<reference evidence="2" key="1">
    <citation type="submission" date="2021-03" db="EMBL/GenBank/DDBJ databases">
        <title>Revisited historic fungal species revealed as producer of novel bioactive compounds through whole genome sequencing and comparative genomics.</title>
        <authorList>
            <person name="Vignolle G.A."/>
            <person name="Hochenegger N."/>
            <person name="Mach R.L."/>
            <person name="Mach-Aigner A.R."/>
            <person name="Javad Rahimi M."/>
            <person name="Salim K.A."/>
            <person name="Chan C.M."/>
            <person name="Lim L.B.L."/>
            <person name="Cai F."/>
            <person name="Druzhinina I.S."/>
            <person name="U'Ren J.M."/>
            <person name="Derntl C."/>
        </authorList>
    </citation>
    <scope>NUCLEOTIDE SEQUENCE</scope>
    <source>
        <strain evidence="2">TUCIM 5799</strain>
    </source>
</reference>
<sequence>MLYGIALLTALCASPCLGNIVNGFDKVAEAAPPVRFTWLRKSEATPRFKNLFVHSIPDDGVRCLAGQLDGPPVQDCLDVLNFVKEQKDPFHIDAGMCWAAQHGGCVAIVCAEKEALDLSPKKNMHWDELTSQCLNKGHSGTYSAGDLGLETSLLKWTA</sequence>
<evidence type="ECO:0000313" key="2">
    <source>
        <dbReference type="EMBL" id="KAI1867628.1"/>
    </source>
</evidence>
<accession>A0A9P9WK86</accession>
<comment type="caution">
    <text evidence="2">The sequence shown here is derived from an EMBL/GenBank/DDBJ whole genome shotgun (WGS) entry which is preliminary data.</text>
</comment>
<dbReference type="Proteomes" id="UP000829685">
    <property type="component" value="Unassembled WGS sequence"/>
</dbReference>
<proteinExistence type="predicted"/>
<organism evidence="2 3">
    <name type="scientific">Neoarthrinium moseri</name>
    <dbReference type="NCBI Taxonomy" id="1658444"/>
    <lineage>
        <taxon>Eukaryota</taxon>
        <taxon>Fungi</taxon>
        <taxon>Dikarya</taxon>
        <taxon>Ascomycota</taxon>
        <taxon>Pezizomycotina</taxon>
        <taxon>Sordariomycetes</taxon>
        <taxon>Xylariomycetidae</taxon>
        <taxon>Amphisphaeriales</taxon>
        <taxon>Apiosporaceae</taxon>
        <taxon>Neoarthrinium</taxon>
    </lineage>
</organism>
<dbReference type="AlphaFoldDB" id="A0A9P9WK86"/>
<feature type="signal peptide" evidence="1">
    <location>
        <begin position="1"/>
        <end position="18"/>
    </location>
</feature>